<keyword evidence="6" id="KW-1185">Reference proteome</keyword>
<evidence type="ECO:0000313" key="2">
    <source>
        <dbReference type="EMBL" id="GJS79636.1"/>
    </source>
</evidence>
<sequence length="189" mass="21162">MSILCPQPEFDKDILKTKSIGYFNSAINQGNDQISKEHAMKVWTLVNLPNGKRAIGTKWVFRNKKDDRGIVVRNKARLVAQSYTQEEVLIIIKMDVKSAYLKRLQVQQKEDGIFISQDKYVAEILKKFDFATVKTASTPMEPNKALIKDEEADSVDHFGIGSFSDSKYAGASLDRKAKTGGAMDPKSNA</sequence>
<reference evidence="3" key="2">
    <citation type="submission" date="2022-01" db="EMBL/GenBank/DDBJ databases">
        <authorList>
            <person name="Yamashiro T."/>
            <person name="Shiraishi A."/>
            <person name="Satake H."/>
            <person name="Nakayama K."/>
        </authorList>
    </citation>
    <scope>NUCLEOTIDE SEQUENCE</scope>
</reference>
<reference evidence="3" key="1">
    <citation type="journal article" date="2022" name="Int. J. Mol. Sci.">
        <title>Draft Genome of Tanacetum Coccineum: Genomic Comparison of Closely Related Tanacetum-Family Plants.</title>
        <authorList>
            <person name="Yamashiro T."/>
            <person name="Shiraishi A."/>
            <person name="Nakayama K."/>
            <person name="Satake H."/>
        </authorList>
    </citation>
    <scope>NUCLEOTIDE SEQUENCE</scope>
</reference>
<dbReference type="EMBL" id="BQNB010016030">
    <property type="protein sequence ID" value="GJT46980.1"/>
    <property type="molecule type" value="Genomic_DNA"/>
</dbReference>
<evidence type="ECO:0000313" key="3">
    <source>
        <dbReference type="EMBL" id="GJT40983.1"/>
    </source>
</evidence>
<organism evidence="3 6">
    <name type="scientific">Tanacetum coccineum</name>
    <dbReference type="NCBI Taxonomy" id="301880"/>
    <lineage>
        <taxon>Eukaryota</taxon>
        <taxon>Viridiplantae</taxon>
        <taxon>Streptophyta</taxon>
        <taxon>Embryophyta</taxon>
        <taxon>Tracheophyta</taxon>
        <taxon>Spermatophyta</taxon>
        <taxon>Magnoliopsida</taxon>
        <taxon>eudicotyledons</taxon>
        <taxon>Gunneridae</taxon>
        <taxon>Pentapetalae</taxon>
        <taxon>asterids</taxon>
        <taxon>campanulids</taxon>
        <taxon>Asterales</taxon>
        <taxon>Asteraceae</taxon>
        <taxon>Asteroideae</taxon>
        <taxon>Anthemideae</taxon>
        <taxon>Anthemidinae</taxon>
        <taxon>Tanacetum</taxon>
    </lineage>
</organism>
<accession>A0ABQ5DQV7</accession>
<evidence type="ECO:0000313" key="6">
    <source>
        <dbReference type="Proteomes" id="UP001151760"/>
    </source>
</evidence>
<feature type="domain" description="Reverse transcriptase Ty1/copia-type" evidence="1">
    <location>
        <begin position="41"/>
        <end position="86"/>
    </location>
</feature>
<name>A0ABQ5DQV7_9ASTR</name>
<protein>
    <submittedName>
        <fullName evidence="3">Copia protein</fullName>
    </submittedName>
</protein>
<dbReference type="EMBL" id="BQNB010019578">
    <property type="protein sequence ID" value="GJT86770.1"/>
    <property type="molecule type" value="Genomic_DNA"/>
</dbReference>
<dbReference type="EMBL" id="BQNB010010611">
    <property type="protein sequence ID" value="GJS79636.1"/>
    <property type="molecule type" value="Genomic_DNA"/>
</dbReference>
<proteinExistence type="predicted"/>
<dbReference type="InterPro" id="IPR013103">
    <property type="entry name" value="RVT_2"/>
</dbReference>
<dbReference type="Proteomes" id="UP001151760">
    <property type="component" value="Unassembled WGS sequence"/>
</dbReference>
<evidence type="ECO:0000313" key="5">
    <source>
        <dbReference type="EMBL" id="GJT86770.1"/>
    </source>
</evidence>
<dbReference type="Pfam" id="PF07727">
    <property type="entry name" value="RVT_2"/>
    <property type="match status" value="1"/>
</dbReference>
<evidence type="ECO:0000259" key="1">
    <source>
        <dbReference type="Pfam" id="PF07727"/>
    </source>
</evidence>
<evidence type="ECO:0000313" key="4">
    <source>
        <dbReference type="EMBL" id="GJT46980.1"/>
    </source>
</evidence>
<comment type="caution">
    <text evidence="3">The sequence shown here is derived from an EMBL/GenBank/DDBJ whole genome shotgun (WGS) entry which is preliminary data.</text>
</comment>
<gene>
    <name evidence="2" type="ORF">Tco_0729517</name>
    <name evidence="3" type="ORF">Tco_0940848</name>
    <name evidence="4" type="ORF">Tco_0955695</name>
    <name evidence="5" type="ORF">Tco_1068487</name>
</gene>
<dbReference type="EMBL" id="BQNB010015521">
    <property type="protein sequence ID" value="GJT40983.1"/>
    <property type="molecule type" value="Genomic_DNA"/>
</dbReference>